<dbReference type="GO" id="GO:0030246">
    <property type="term" value="F:carbohydrate binding"/>
    <property type="evidence" value="ECO:0007669"/>
    <property type="project" value="InterPro"/>
</dbReference>
<sequence>MQLCWNIPSSEVSAWMWPTHPAMELGGDPSRISLVKRSVASVCAEVTEFHPTIKNWHIESYGRAEEFHSPKVHLRCSAGQSISSIKFASFGTPLGTCGSYQQGACHASTSYAILEKFHQDVYPLIPMYLEFNANRFSSLGMTASL</sequence>
<dbReference type="InterPro" id="IPR000922">
    <property type="entry name" value="Lectin_gal-bd_dom"/>
</dbReference>
<protein>
    <recommendedName>
        <fullName evidence="1">SUEL-type lectin domain-containing protein</fullName>
    </recommendedName>
</protein>
<dbReference type="AlphaFoldDB" id="A0A6N2N410"/>
<evidence type="ECO:0000313" key="2">
    <source>
        <dbReference type="EMBL" id="VFU61450.1"/>
    </source>
</evidence>
<dbReference type="CDD" id="cd22842">
    <property type="entry name" value="Gal_Rha_Lectin_BGal"/>
    <property type="match status" value="1"/>
</dbReference>
<feature type="domain" description="SUEL-type lectin" evidence="1">
    <location>
        <begin position="66"/>
        <end position="116"/>
    </location>
</feature>
<evidence type="ECO:0000259" key="1">
    <source>
        <dbReference type="PROSITE" id="PS50228"/>
    </source>
</evidence>
<name>A0A6N2N410_SALVM</name>
<proteinExistence type="predicted"/>
<accession>A0A6N2N410</accession>
<dbReference type="PROSITE" id="PS50228">
    <property type="entry name" value="SUEL_LECTIN"/>
    <property type="match status" value="1"/>
</dbReference>
<reference evidence="2" key="1">
    <citation type="submission" date="2019-03" db="EMBL/GenBank/DDBJ databases">
        <authorList>
            <person name="Mank J."/>
            <person name="Almeida P."/>
        </authorList>
    </citation>
    <scope>NUCLEOTIDE SEQUENCE</scope>
    <source>
        <strain evidence="2">78183</strain>
    </source>
</reference>
<organism evidence="2">
    <name type="scientific">Salix viminalis</name>
    <name type="common">Common osier</name>
    <name type="synonym">Basket willow</name>
    <dbReference type="NCBI Taxonomy" id="40686"/>
    <lineage>
        <taxon>Eukaryota</taxon>
        <taxon>Viridiplantae</taxon>
        <taxon>Streptophyta</taxon>
        <taxon>Embryophyta</taxon>
        <taxon>Tracheophyta</taxon>
        <taxon>Spermatophyta</taxon>
        <taxon>Magnoliopsida</taxon>
        <taxon>eudicotyledons</taxon>
        <taxon>Gunneridae</taxon>
        <taxon>Pentapetalae</taxon>
        <taxon>rosids</taxon>
        <taxon>fabids</taxon>
        <taxon>Malpighiales</taxon>
        <taxon>Salicaceae</taxon>
        <taxon>Saliceae</taxon>
        <taxon>Salix</taxon>
    </lineage>
</organism>
<dbReference type="EMBL" id="CAADRP010002118">
    <property type="protein sequence ID" value="VFU61450.1"/>
    <property type="molecule type" value="Genomic_DNA"/>
</dbReference>
<gene>
    <name evidence="2" type="ORF">SVIM_LOCUS460035</name>
</gene>